<keyword evidence="3" id="KW-1185">Reference proteome</keyword>
<dbReference type="Pfam" id="PF13439">
    <property type="entry name" value="Glyco_transf_4"/>
    <property type="match status" value="1"/>
</dbReference>
<dbReference type="PANTHER" id="PTHR12526">
    <property type="entry name" value="GLYCOSYLTRANSFERASE"/>
    <property type="match status" value="1"/>
</dbReference>
<dbReference type="AlphaFoldDB" id="A0A2H3KXJ0"/>
<dbReference type="OrthoDB" id="9806653at2"/>
<dbReference type="Gene3D" id="3.40.50.2000">
    <property type="entry name" value="Glycogen Phosphorylase B"/>
    <property type="match status" value="2"/>
</dbReference>
<dbReference type="RefSeq" id="WP_097651242.1">
    <property type="nucleotide sequence ID" value="NZ_LYXE01000055.1"/>
</dbReference>
<dbReference type="Proteomes" id="UP000220922">
    <property type="component" value="Unassembled WGS sequence"/>
</dbReference>
<evidence type="ECO:0000259" key="1">
    <source>
        <dbReference type="Pfam" id="PF13439"/>
    </source>
</evidence>
<feature type="domain" description="Glycosyltransferase subfamily 4-like N-terminal" evidence="1">
    <location>
        <begin position="12"/>
        <end position="161"/>
    </location>
</feature>
<dbReference type="Pfam" id="PF13692">
    <property type="entry name" value="Glyco_trans_1_4"/>
    <property type="match status" value="1"/>
</dbReference>
<comment type="caution">
    <text evidence="2">The sequence shown here is derived from an EMBL/GenBank/DDBJ whole genome shotgun (WGS) entry which is preliminary data.</text>
</comment>
<reference evidence="2 3" key="1">
    <citation type="submission" date="2016-05" db="EMBL/GenBank/DDBJ databases">
        <authorList>
            <person name="Lavstsen T."/>
            <person name="Jespersen J.S."/>
        </authorList>
    </citation>
    <scope>NUCLEOTIDE SEQUENCE [LARGE SCALE GENOMIC DNA]</scope>
    <source>
        <strain evidence="2 3">B7-9</strain>
    </source>
</reference>
<proteinExistence type="predicted"/>
<sequence length="397" mass="44075">MNIALIHDSMRIGGISQQILNLGGYLVAQEHEVTVVSYEEGEWWARLADVGLKGVCLPVGRWESAFQQARRLAWFLAKGKFDVVMVFLPTRNLSGQYCLRFLPSRMIRLVALHSTGPTVFDRAAINCGVWDMAIAVSPVIEKIATQRFSCKEVRCIPNGVTLPSDLQLMQRVDWLKPLRLLFVGRLANRAKNIVLLPEILRICAQAGLPVTLTIIGDGQDRSLLEQAINASGVGHRIELRGAQPAIAVYKAMQEHHILLMPSNFEGFPNVLLEAQANGCVPIASYLPGVTDRGVADGVTGLLAPPGDAAAFAHQVALLDDPERWRRFSQAAMQRVRTHFSIETMGEQYLALMHSLVTNIDQVASARGQPDPVLFGWQGFVPPPVLRRMRGLRRRLWR</sequence>
<evidence type="ECO:0000313" key="2">
    <source>
        <dbReference type="EMBL" id="PDW00162.1"/>
    </source>
</evidence>
<name>A0A2H3KXJ0_9CHLR</name>
<accession>A0A2H3KXJ0</accession>
<protein>
    <recommendedName>
        <fullName evidence="1">Glycosyltransferase subfamily 4-like N-terminal domain-containing protein</fullName>
    </recommendedName>
</protein>
<organism evidence="2 3">
    <name type="scientific">Candidatus Chloroploca asiatica</name>
    <dbReference type="NCBI Taxonomy" id="1506545"/>
    <lineage>
        <taxon>Bacteria</taxon>
        <taxon>Bacillati</taxon>
        <taxon>Chloroflexota</taxon>
        <taxon>Chloroflexia</taxon>
        <taxon>Chloroflexales</taxon>
        <taxon>Chloroflexineae</taxon>
        <taxon>Oscillochloridaceae</taxon>
        <taxon>Candidatus Chloroploca</taxon>
    </lineage>
</organism>
<dbReference type="SUPFAM" id="SSF53756">
    <property type="entry name" value="UDP-Glycosyltransferase/glycogen phosphorylase"/>
    <property type="match status" value="1"/>
</dbReference>
<evidence type="ECO:0000313" key="3">
    <source>
        <dbReference type="Proteomes" id="UP000220922"/>
    </source>
</evidence>
<dbReference type="PANTHER" id="PTHR12526:SF636">
    <property type="entry name" value="BLL3647 PROTEIN"/>
    <property type="match status" value="1"/>
</dbReference>
<dbReference type="EMBL" id="LYXE01000055">
    <property type="protein sequence ID" value="PDW00162.1"/>
    <property type="molecule type" value="Genomic_DNA"/>
</dbReference>
<gene>
    <name evidence="2" type="ORF">A9Q02_21970</name>
</gene>
<dbReference type="CDD" id="cd03801">
    <property type="entry name" value="GT4_PimA-like"/>
    <property type="match status" value="1"/>
</dbReference>
<dbReference type="InterPro" id="IPR028098">
    <property type="entry name" value="Glyco_trans_4-like_N"/>
</dbReference>
<dbReference type="GO" id="GO:0016757">
    <property type="term" value="F:glycosyltransferase activity"/>
    <property type="evidence" value="ECO:0007669"/>
    <property type="project" value="TreeGrafter"/>
</dbReference>